<dbReference type="Pfam" id="PF00226">
    <property type="entry name" value="DnaJ"/>
    <property type="match status" value="1"/>
</dbReference>
<dbReference type="CDD" id="cd06257">
    <property type="entry name" value="DnaJ"/>
    <property type="match status" value="1"/>
</dbReference>
<comment type="caution">
    <text evidence="4">The sequence shown here is derived from an EMBL/GenBank/DDBJ whole genome shotgun (WGS) entry which is preliminary data.</text>
</comment>
<reference evidence="4 5" key="1">
    <citation type="submission" date="2023-10" db="EMBL/GenBank/DDBJ databases">
        <authorList>
            <person name="Maclean D."/>
            <person name="Macfadyen A."/>
        </authorList>
    </citation>
    <scope>NUCLEOTIDE SEQUENCE [LARGE SCALE GENOMIC DNA]</scope>
</reference>
<evidence type="ECO:0000256" key="1">
    <source>
        <dbReference type="SAM" id="MobiDB-lite"/>
    </source>
</evidence>
<dbReference type="PANTHER" id="PTHR24074">
    <property type="entry name" value="CO-CHAPERONE PROTEIN DJLA"/>
    <property type="match status" value="1"/>
</dbReference>
<dbReference type="SMART" id="SM00271">
    <property type="entry name" value="DnaJ"/>
    <property type="match status" value="1"/>
</dbReference>
<keyword evidence="2" id="KW-0812">Transmembrane</keyword>
<dbReference type="InterPro" id="IPR001623">
    <property type="entry name" value="DnaJ_domain"/>
</dbReference>
<feature type="transmembrane region" description="Helical" evidence="2">
    <location>
        <begin position="95"/>
        <end position="113"/>
    </location>
</feature>
<dbReference type="SUPFAM" id="SSF46565">
    <property type="entry name" value="Chaperone J-domain"/>
    <property type="match status" value="1"/>
</dbReference>
<dbReference type="EMBL" id="CAUYUE010000001">
    <property type="protein sequence ID" value="CAK0734636.1"/>
    <property type="molecule type" value="Genomic_DNA"/>
</dbReference>
<feature type="region of interest" description="Disordered" evidence="1">
    <location>
        <begin position="60"/>
        <end position="79"/>
    </location>
</feature>
<dbReference type="InterPro" id="IPR036869">
    <property type="entry name" value="J_dom_sf"/>
</dbReference>
<dbReference type="AlphaFoldDB" id="A0AAV1HST5"/>
<keyword evidence="2" id="KW-0472">Membrane</keyword>
<dbReference type="Gene3D" id="1.10.287.110">
    <property type="entry name" value="DnaJ domain"/>
    <property type="match status" value="1"/>
</dbReference>
<gene>
    <name evidence="4" type="ORF">CVIRNUC_000460</name>
</gene>
<proteinExistence type="predicted"/>
<dbReference type="PRINTS" id="PR00625">
    <property type="entry name" value="JDOMAIN"/>
</dbReference>
<evidence type="ECO:0000259" key="3">
    <source>
        <dbReference type="PROSITE" id="PS50076"/>
    </source>
</evidence>
<dbReference type="PROSITE" id="PS50076">
    <property type="entry name" value="DNAJ_2"/>
    <property type="match status" value="1"/>
</dbReference>
<dbReference type="Proteomes" id="UP001314263">
    <property type="component" value="Unassembled WGS sequence"/>
</dbReference>
<protein>
    <recommendedName>
        <fullName evidence="3">J domain-containing protein</fullName>
    </recommendedName>
</protein>
<keyword evidence="5" id="KW-1185">Reference proteome</keyword>
<accession>A0AAV1HST5</accession>
<evidence type="ECO:0000256" key="2">
    <source>
        <dbReference type="SAM" id="Phobius"/>
    </source>
</evidence>
<dbReference type="InterPro" id="IPR050817">
    <property type="entry name" value="DjlA_DnaK_co-chaperone"/>
</dbReference>
<evidence type="ECO:0000313" key="5">
    <source>
        <dbReference type="Proteomes" id="UP001314263"/>
    </source>
</evidence>
<keyword evidence="2" id="KW-1133">Transmembrane helix</keyword>
<feature type="domain" description="J" evidence="3">
    <location>
        <begin position="4"/>
        <end position="75"/>
    </location>
</feature>
<evidence type="ECO:0000313" key="4">
    <source>
        <dbReference type="EMBL" id="CAK0734636.1"/>
    </source>
</evidence>
<sequence length="161" mass="17952">MYKNPRGVLGVSADATREEIKQAFRKKSLQCHPDLCPPSQRPSAELAFRELAEAYAALSKGGTQHHGRVGHPQYQGSRTRPWQASFRPAAKFSNTGLAFLICIPLAFTGVLLGQKYPNMARESGRRHGLLNPPVNPWLRDDVLPRQRAWGERSSHKEAPTT</sequence>
<name>A0AAV1HST5_9CHLO</name>
<organism evidence="4 5">
    <name type="scientific">Coccomyxa viridis</name>
    <dbReference type="NCBI Taxonomy" id="1274662"/>
    <lineage>
        <taxon>Eukaryota</taxon>
        <taxon>Viridiplantae</taxon>
        <taxon>Chlorophyta</taxon>
        <taxon>core chlorophytes</taxon>
        <taxon>Trebouxiophyceae</taxon>
        <taxon>Trebouxiophyceae incertae sedis</taxon>
        <taxon>Coccomyxaceae</taxon>
        <taxon>Coccomyxa</taxon>
    </lineage>
</organism>